<evidence type="ECO:0000256" key="1">
    <source>
        <dbReference type="ARBA" id="ARBA00002486"/>
    </source>
</evidence>
<dbReference type="InterPro" id="IPR043129">
    <property type="entry name" value="ATPase_NBD"/>
</dbReference>
<dbReference type="Proteomes" id="UP000823886">
    <property type="component" value="Unassembled WGS sequence"/>
</dbReference>
<dbReference type="Pfam" id="PF00480">
    <property type="entry name" value="ROK"/>
    <property type="match status" value="1"/>
</dbReference>
<evidence type="ECO:0000313" key="5">
    <source>
        <dbReference type="Proteomes" id="UP000823886"/>
    </source>
</evidence>
<dbReference type="SUPFAM" id="SSF53067">
    <property type="entry name" value="Actin-like ATPase domain"/>
    <property type="match status" value="1"/>
</dbReference>
<dbReference type="AlphaFoldDB" id="A0A9D2PJ94"/>
<keyword evidence="3" id="KW-0859">Xylose metabolism</keyword>
<evidence type="ECO:0000313" key="4">
    <source>
        <dbReference type="EMBL" id="HJC61994.1"/>
    </source>
</evidence>
<comment type="caution">
    <text evidence="4">The sequence shown here is derived from an EMBL/GenBank/DDBJ whole genome shotgun (WGS) entry which is preliminary data.</text>
</comment>
<organism evidence="4 5">
    <name type="scientific">Candidatus Blautia merdavium</name>
    <dbReference type="NCBI Taxonomy" id="2838494"/>
    <lineage>
        <taxon>Bacteria</taxon>
        <taxon>Bacillati</taxon>
        <taxon>Bacillota</taxon>
        <taxon>Clostridia</taxon>
        <taxon>Lachnospirales</taxon>
        <taxon>Lachnospiraceae</taxon>
        <taxon>Blautia</taxon>
    </lineage>
</organism>
<keyword evidence="3" id="KW-0119">Carbohydrate metabolism</keyword>
<dbReference type="GO" id="GO:0042732">
    <property type="term" value="P:D-xylose metabolic process"/>
    <property type="evidence" value="ECO:0007669"/>
    <property type="project" value="UniProtKB-KW"/>
</dbReference>
<name>A0A9D2PJ94_9FIRM</name>
<reference evidence="4" key="2">
    <citation type="submission" date="2021-04" db="EMBL/GenBank/DDBJ databases">
        <authorList>
            <person name="Gilroy R."/>
        </authorList>
    </citation>
    <scope>NUCLEOTIDE SEQUENCE</scope>
    <source>
        <strain evidence="4">ChiBcec2-3848</strain>
    </source>
</reference>
<dbReference type="PANTHER" id="PTHR18964:SF149">
    <property type="entry name" value="BIFUNCTIONAL UDP-N-ACETYLGLUCOSAMINE 2-EPIMERASE_N-ACETYLMANNOSAMINE KINASE"/>
    <property type="match status" value="1"/>
</dbReference>
<dbReference type="InterPro" id="IPR000600">
    <property type="entry name" value="ROK"/>
</dbReference>
<dbReference type="PANTHER" id="PTHR18964">
    <property type="entry name" value="ROK (REPRESSOR, ORF, KINASE) FAMILY"/>
    <property type="match status" value="1"/>
</dbReference>
<reference evidence="4" key="1">
    <citation type="journal article" date="2021" name="PeerJ">
        <title>Extensive microbial diversity within the chicken gut microbiome revealed by metagenomics and culture.</title>
        <authorList>
            <person name="Gilroy R."/>
            <person name="Ravi A."/>
            <person name="Getino M."/>
            <person name="Pursley I."/>
            <person name="Horton D.L."/>
            <person name="Alikhan N.F."/>
            <person name="Baker D."/>
            <person name="Gharbi K."/>
            <person name="Hall N."/>
            <person name="Watson M."/>
            <person name="Adriaenssens E.M."/>
            <person name="Foster-Nyarko E."/>
            <person name="Jarju S."/>
            <person name="Secka A."/>
            <person name="Antonio M."/>
            <person name="Oren A."/>
            <person name="Chaudhuri R.R."/>
            <person name="La Ragione R."/>
            <person name="Hildebrand F."/>
            <person name="Pallen M.J."/>
        </authorList>
    </citation>
    <scope>NUCLEOTIDE SEQUENCE</scope>
    <source>
        <strain evidence="4">ChiBcec2-3848</strain>
    </source>
</reference>
<evidence type="ECO:0000256" key="2">
    <source>
        <dbReference type="ARBA" id="ARBA00006479"/>
    </source>
</evidence>
<dbReference type="Gene3D" id="1.10.10.10">
    <property type="entry name" value="Winged helix-like DNA-binding domain superfamily/Winged helix DNA-binding domain"/>
    <property type="match status" value="1"/>
</dbReference>
<dbReference type="InterPro" id="IPR036390">
    <property type="entry name" value="WH_DNA-bd_sf"/>
</dbReference>
<dbReference type="Gene3D" id="3.30.420.40">
    <property type="match status" value="2"/>
</dbReference>
<accession>A0A9D2PJ94</accession>
<dbReference type="InterPro" id="IPR036388">
    <property type="entry name" value="WH-like_DNA-bd_sf"/>
</dbReference>
<comment type="similarity">
    <text evidence="2">Belongs to the ROK (NagC/XylR) family.</text>
</comment>
<dbReference type="EMBL" id="DWVZ01000001">
    <property type="protein sequence ID" value="HJC61994.1"/>
    <property type="molecule type" value="Genomic_DNA"/>
</dbReference>
<dbReference type="SUPFAM" id="SSF46785">
    <property type="entry name" value="Winged helix' DNA-binding domain"/>
    <property type="match status" value="1"/>
</dbReference>
<proteinExistence type="inferred from homology"/>
<gene>
    <name evidence="4" type="ORF">H9753_00055</name>
</gene>
<sequence>METKGITTMTLKKINKEKVYQFIYEKRETSKLQIVQELGMGLSTVSQNLTALEQEGLIERNGYFESTGGRKAQIIRIVPEVKLSIGIGLLKDQFHIAAVNLYGEIVASHTIPFSYRDTSDCYARIIEEILRFIETRQYASEKILGISIATQGILSPDGSRVIYGVAMDNLNMKLADFSSRLPYPCHLEHDSKAAAHFELWNHPGLDSAVVFLLNRNLGGAVITNHTVHQGTAMHSGVLEHMCVRPDGPVCYCGSRGCLETYCSVHALEQAANVSVKEFFPLLRAGKNSAFTKIWQEYLAHLAFAMKNVNLILDAPIIISGDLAPYFTQDDLDTLVTSLNGSTPFSFARENLLVGAHGQYTPAAGAALFYIKQFLNFS</sequence>
<evidence type="ECO:0000256" key="3">
    <source>
        <dbReference type="ARBA" id="ARBA00022629"/>
    </source>
</evidence>
<comment type="function">
    <text evidence="1">Transcriptional repressor of xylose-utilizing enzymes.</text>
</comment>
<protein>
    <submittedName>
        <fullName evidence="4">ROK family transcriptional regulator</fullName>
    </submittedName>
</protein>